<dbReference type="EC" id="1.17.1.1" evidence="6"/>
<dbReference type="CDD" id="cd00207">
    <property type="entry name" value="fer2"/>
    <property type="match status" value="1"/>
</dbReference>
<evidence type="ECO:0000259" key="5">
    <source>
        <dbReference type="PROSITE" id="PS51384"/>
    </source>
</evidence>
<keyword evidence="2" id="KW-0408">Iron</keyword>
<dbReference type="AlphaFoldDB" id="A0A7Y9IYM1"/>
<dbReference type="InterPro" id="IPR050415">
    <property type="entry name" value="MRET"/>
</dbReference>
<dbReference type="GO" id="GO:0051537">
    <property type="term" value="F:2 iron, 2 sulfur cluster binding"/>
    <property type="evidence" value="ECO:0007669"/>
    <property type="project" value="UniProtKB-KW"/>
</dbReference>
<keyword evidence="2" id="KW-0411">Iron-sulfur</keyword>
<evidence type="ECO:0000256" key="1">
    <source>
        <dbReference type="ARBA" id="ARBA00001974"/>
    </source>
</evidence>
<keyword evidence="6" id="KW-0560">Oxidoreductase</keyword>
<dbReference type="PANTHER" id="PTHR47354">
    <property type="entry name" value="NADH OXIDOREDUCTASE HCR"/>
    <property type="match status" value="1"/>
</dbReference>
<dbReference type="Pfam" id="PF00970">
    <property type="entry name" value="FAD_binding_6"/>
    <property type="match status" value="1"/>
</dbReference>
<dbReference type="InterPro" id="IPR001041">
    <property type="entry name" value="2Fe-2S_ferredoxin-type"/>
</dbReference>
<dbReference type="PRINTS" id="PR00371">
    <property type="entry name" value="FPNCR"/>
</dbReference>
<dbReference type="PANTHER" id="PTHR47354:SF5">
    <property type="entry name" value="PROTEIN RFBI"/>
    <property type="match status" value="1"/>
</dbReference>
<dbReference type="InterPro" id="IPR017938">
    <property type="entry name" value="Riboflavin_synthase-like_b-brl"/>
</dbReference>
<dbReference type="PROSITE" id="PS51085">
    <property type="entry name" value="2FE2S_FER_2"/>
    <property type="match status" value="1"/>
</dbReference>
<feature type="domain" description="FAD-binding FR-type" evidence="5">
    <location>
        <begin position="100"/>
        <end position="204"/>
    </location>
</feature>
<keyword evidence="2" id="KW-0479">Metal-binding</keyword>
<dbReference type="CDD" id="cd06189">
    <property type="entry name" value="flavin_oxioreductase"/>
    <property type="match status" value="1"/>
</dbReference>
<dbReference type="InterPro" id="IPR039261">
    <property type="entry name" value="FNR_nucleotide-bd"/>
</dbReference>
<dbReference type="Gene3D" id="2.40.30.10">
    <property type="entry name" value="Translation factors"/>
    <property type="match status" value="1"/>
</dbReference>
<reference evidence="6 7" key="1">
    <citation type="submission" date="2020-07" db="EMBL/GenBank/DDBJ databases">
        <title>Genomic Encyclopedia of Type Strains, Phase IV (KMG-V): Genome sequencing to study the core and pangenomes of soil and plant-associated prokaryotes.</title>
        <authorList>
            <person name="Whitman W."/>
        </authorList>
    </citation>
    <scope>NUCLEOTIDE SEQUENCE [LARGE SCALE GENOMIC DNA]</scope>
    <source>
        <strain evidence="6 7">SAS40</strain>
    </source>
</reference>
<dbReference type="PRINTS" id="PR00410">
    <property type="entry name" value="PHEHYDRXLASE"/>
</dbReference>
<keyword evidence="7" id="KW-1185">Reference proteome</keyword>
<dbReference type="SUPFAM" id="SSF63380">
    <property type="entry name" value="Riboflavin synthase domain-like"/>
    <property type="match status" value="1"/>
</dbReference>
<protein>
    <submittedName>
        <fullName evidence="6">CDP-4-dehydro-6-deoxyglucose reductase</fullName>
        <ecNumber evidence="6">1.17.1.1</ecNumber>
    </submittedName>
</protein>
<gene>
    <name evidence="6" type="ORF">FHW18_004711</name>
</gene>
<dbReference type="InterPro" id="IPR001709">
    <property type="entry name" value="Flavoprot_Pyr_Nucl_cyt_Rdtase"/>
</dbReference>
<dbReference type="Pfam" id="PF00175">
    <property type="entry name" value="NAD_binding_1"/>
    <property type="match status" value="1"/>
</dbReference>
<dbReference type="InterPro" id="IPR006058">
    <property type="entry name" value="2Fe2S_fd_BS"/>
</dbReference>
<dbReference type="SUPFAM" id="SSF52343">
    <property type="entry name" value="Ferredoxin reductase-like, C-terminal NADP-linked domain"/>
    <property type="match status" value="1"/>
</dbReference>
<dbReference type="Gene3D" id="3.10.20.30">
    <property type="match status" value="1"/>
</dbReference>
<dbReference type="InterPro" id="IPR017927">
    <property type="entry name" value="FAD-bd_FR_type"/>
</dbReference>
<proteinExistence type="predicted"/>
<evidence type="ECO:0000256" key="2">
    <source>
        <dbReference type="ARBA" id="ARBA00022714"/>
    </source>
</evidence>
<dbReference type="InterPro" id="IPR001433">
    <property type="entry name" value="OxRdtase_FAD/NAD-bd"/>
</dbReference>
<comment type="caution">
    <text evidence="6">The sequence shown here is derived from an EMBL/GenBank/DDBJ whole genome shotgun (WGS) entry which is preliminary data.</text>
</comment>
<keyword evidence="2" id="KW-0001">2Fe-2S</keyword>
<dbReference type="SUPFAM" id="SSF54292">
    <property type="entry name" value="2Fe-2S ferredoxin-like"/>
    <property type="match status" value="1"/>
</dbReference>
<dbReference type="EMBL" id="JACBYR010000002">
    <property type="protein sequence ID" value="NYE85404.1"/>
    <property type="molecule type" value="Genomic_DNA"/>
</dbReference>
<sequence>MSHQVTVLPSGHQFAVEAGQTVLDAALQAGVMLPYSCKNGACSSCKGKITAGEVELGPHQSASLTPDEIARGMSLFCVAKPQTDLTIEIREVQGIGDIPIKKLPCRVQSIEKVAPDVVILKLQLPATEKLRFNAGQYIEVILKDGRRRSYSLASAPHEEGALELHVRHLPGGAFTDHVFGAGATQMKEREIMRFEGPFGSFFLREDSDKPIVMVASGTGFAPIRAMVEHIKAKGITRPVTLYWGGRRPHDLYSDAMAKGWAQELPNFTYVPVISNALPDDNWTGRTGFVHRAVLEDFKDLSGYQVYACGAPIVVESAGRDFGAEAGLPFDEFYADSFTSEADIAANTV</sequence>
<dbReference type="GO" id="GO:0047099">
    <property type="term" value="F:CDP-4-dehydro-6-deoxyglucose reductase activity"/>
    <property type="evidence" value="ECO:0007669"/>
    <property type="project" value="UniProtKB-EC"/>
</dbReference>
<evidence type="ECO:0000313" key="6">
    <source>
        <dbReference type="EMBL" id="NYE85404.1"/>
    </source>
</evidence>
<comment type="cofactor">
    <cofactor evidence="3">
        <name>[2Fe-2S] cluster</name>
        <dbReference type="ChEBI" id="CHEBI:190135"/>
    </cofactor>
</comment>
<accession>A0A7Y9IYM1</accession>
<dbReference type="InterPro" id="IPR036010">
    <property type="entry name" value="2Fe-2S_ferredoxin-like_sf"/>
</dbReference>
<dbReference type="Proteomes" id="UP000542125">
    <property type="component" value="Unassembled WGS sequence"/>
</dbReference>
<feature type="domain" description="2Fe-2S ferredoxin-type" evidence="4">
    <location>
        <begin position="3"/>
        <end position="93"/>
    </location>
</feature>
<organism evidence="6 7">
    <name type="scientific">Pigmentiphaga litoralis</name>
    <dbReference type="NCBI Taxonomy" id="516702"/>
    <lineage>
        <taxon>Bacteria</taxon>
        <taxon>Pseudomonadati</taxon>
        <taxon>Pseudomonadota</taxon>
        <taxon>Betaproteobacteria</taxon>
        <taxon>Burkholderiales</taxon>
        <taxon>Alcaligenaceae</taxon>
        <taxon>Pigmentiphaga</taxon>
    </lineage>
</organism>
<dbReference type="PROSITE" id="PS51384">
    <property type="entry name" value="FAD_FR"/>
    <property type="match status" value="1"/>
</dbReference>
<dbReference type="PROSITE" id="PS00197">
    <property type="entry name" value="2FE2S_FER_1"/>
    <property type="match status" value="1"/>
</dbReference>
<name>A0A7Y9IYM1_9BURK</name>
<dbReference type="InterPro" id="IPR012675">
    <property type="entry name" value="Beta-grasp_dom_sf"/>
</dbReference>
<dbReference type="Gene3D" id="3.40.50.80">
    <property type="entry name" value="Nucleotide-binding domain of ferredoxin-NADP reductase (FNR) module"/>
    <property type="match status" value="1"/>
</dbReference>
<evidence type="ECO:0000259" key="4">
    <source>
        <dbReference type="PROSITE" id="PS51085"/>
    </source>
</evidence>
<dbReference type="InterPro" id="IPR008333">
    <property type="entry name" value="Cbr1-like_FAD-bd_dom"/>
</dbReference>
<evidence type="ECO:0000313" key="7">
    <source>
        <dbReference type="Proteomes" id="UP000542125"/>
    </source>
</evidence>
<comment type="cofactor">
    <cofactor evidence="1">
        <name>FAD</name>
        <dbReference type="ChEBI" id="CHEBI:57692"/>
    </cofactor>
</comment>
<dbReference type="RefSeq" id="WP_179589359.1">
    <property type="nucleotide sequence ID" value="NZ_JACBYR010000002.1"/>
</dbReference>
<dbReference type="Pfam" id="PF00111">
    <property type="entry name" value="Fer2"/>
    <property type="match status" value="1"/>
</dbReference>
<evidence type="ECO:0000256" key="3">
    <source>
        <dbReference type="ARBA" id="ARBA00034078"/>
    </source>
</evidence>